<evidence type="ECO:0000256" key="5">
    <source>
        <dbReference type="ARBA" id="ARBA00022553"/>
    </source>
</evidence>
<dbReference type="SUPFAM" id="SSF51161">
    <property type="entry name" value="Trimeric LpxA-like enzymes"/>
    <property type="match status" value="1"/>
</dbReference>
<evidence type="ECO:0000256" key="4">
    <source>
        <dbReference type="ARBA" id="ARBA00022540"/>
    </source>
</evidence>
<dbReference type="Pfam" id="PF00483">
    <property type="entry name" value="NTP_transferase"/>
    <property type="match status" value="1"/>
</dbReference>
<evidence type="ECO:0000259" key="12">
    <source>
        <dbReference type="Pfam" id="PF25084"/>
    </source>
</evidence>
<reference evidence="13 14" key="1">
    <citation type="submission" date="2007-03" db="EMBL/GenBank/DDBJ databases">
        <title>Complete sequence of Desulfotomaculum reducens MI-1.</title>
        <authorList>
            <consortium name="US DOE Joint Genome Institute"/>
            <person name="Copeland A."/>
            <person name="Lucas S."/>
            <person name="Lapidus A."/>
            <person name="Barry K."/>
            <person name="Detter J.C."/>
            <person name="Glavina del Rio T."/>
            <person name="Hammon N."/>
            <person name="Israni S."/>
            <person name="Dalin E."/>
            <person name="Tice H."/>
            <person name="Pitluck S."/>
            <person name="Sims D."/>
            <person name="Brettin T."/>
            <person name="Bruce D."/>
            <person name="Han C."/>
            <person name="Tapia R."/>
            <person name="Schmutz J."/>
            <person name="Larimer F."/>
            <person name="Land M."/>
            <person name="Hauser L."/>
            <person name="Kyrpides N."/>
            <person name="Kim E."/>
            <person name="Tebo B.M."/>
            <person name="Richardson P."/>
        </authorList>
    </citation>
    <scope>NUCLEOTIDE SEQUENCE [LARGE SCALE GENOMIC DNA]</scope>
    <source>
        <strain evidence="13 14">MI-1</strain>
    </source>
</reference>
<dbReference type="GO" id="GO:0005975">
    <property type="term" value="P:carbohydrate metabolic process"/>
    <property type="evidence" value="ECO:0007669"/>
    <property type="project" value="InterPro"/>
</dbReference>
<dbReference type="Gene3D" id="2.160.10.10">
    <property type="entry name" value="Hexapeptide repeat proteins"/>
    <property type="match status" value="1"/>
</dbReference>
<dbReference type="CDD" id="cd04181">
    <property type="entry name" value="NTP_transferase"/>
    <property type="match status" value="1"/>
</dbReference>
<dbReference type="Gene3D" id="3.30.310.50">
    <property type="entry name" value="Alpha-D-phosphohexomutase, C-terminal domain"/>
    <property type="match status" value="1"/>
</dbReference>
<dbReference type="EMBL" id="CP000612">
    <property type="protein sequence ID" value="ABO50844.1"/>
    <property type="molecule type" value="Genomic_DNA"/>
</dbReference>
<dbReference type="InterPro" id="IPR050486">
    <property type="entry name" value="Mannose-1P_guanyltransferase"/>
</dbReference>
<keyword evidence="5" id="KW-0597">Phosphoprotein</keyword>
<dbReference type="eggNOG" id="COG1109">
    <property type="taxonomic scope" value="Bacteria"/>
</dbReference>
<comment type="subcellular location">
    <subcellularLocation>
        <location evidence="1">Cytoplasm</location>
        <location evidence="1">Cytosol</location>
    </subcellularLocation>
</comment>
<dbReference type="GO" id="GO:0016740">
    <property type="term" value="F:transferase activity"/>
    <property type="evidence" value="ECO:0007669"/>
    <property type="project" value="UniProtKB-KW"/>
</dbReference>
<evidence type="ECO:0000256" key="6">
    <source>
        <dbReference type="ARBA" id="ARBA00022679"/>
    </source>
</evidence>
<dbReference type="InterPro" id="IPR036900">
    <property type="entry name" value="A-D-PHexomutase_C_sf"/>
</dbReference>
<accession>A4J6Z1</accession>
<feature type="domain" description="Alpha-D-phosphohexomutase alpha/beta/alpha" evidence="11">
    <location>
        <begin position="646"/>
        <end position="744"/>
    </location>
</feature>
<keyword evidence="14" id="KW-1185">Reference proteome</keyword>
<gene>
    <name evidence="13" type="ordered locus">Dred_2334</name>
</gene>
<dbReference type="CDD" id="cd05805">
    <property type="entry name" value="MPG1_transferase"/>
    <property type="match status" value="1"/>
</dbReference>
<evidence type="ECO:0000256" key="7">
    <source>
        <dbReference type="ARBA" id="ARBA00022917"/>
    </source>
</evidence>
<organism evidence="13 14">
    <name type="scientific">Desulforamulus reducens (strain ATCC BAA-1160 / DSM 100696 / MI-1)</name>
    <name type="common">Desulfotomaculum reducens</name>
    <dbReference type="NCBI Taxonomy" id="349161"/>
    <lineage>
        <taxon>Bacteria</taxon>
        <taxon>Bacillati</taxon>
        <taxon>Bacillota</taxon>
        <taxon>Clostridia</taxon>
        <taxon>Eubacteriales</taxon>
        <taxon>Peptococcaceae</taxon>
        <taxon>Desulforamulus</taxon>
    </lineage>
</organism>
<dbReference type="InterPro" id="IPR016055">
    <property type="entry name" value="A-D-PHexomutase_a/b/a-I/II/III"/>
</dbReference>
<dbReference type="InterPro" id="IPR005846">
    <property type="entry name" value="A-D-PHexomutase_a/b/a-III"/>
</dbReference>
<proteinExistence type="inferred from homology"/>
<evidence type="ECO:0000259" key="8">
    <source>
        <dbReference type="Pfam" id="PF00483"/>
    </source>
</evidence>
<keyword evidence="4" id="KW-0396">Initiation factor</keyword>
<dbReference type="InterPro" id="IPR005844">
    <property type="entry name" value="A-D-PHexomutase_a/b/a-I"/>
</dbReference>
<dbReference type="STRING" id="349161.Dred_2334"/>
<feature type="domain" description="Alpha-D-phosphohexomutase alpha/beta/alpha" evidence="9">
    <location>
        <begin position="389"/>
        <end position="517"/>
    </location>
</feature>
<feature type="domain" description="Alpha-D-phosphohexomutase alpha/beta/alpha" evidence="10">
    <location>
        <begin position="538"/>
        <end position="637"/>
    </location>
</feature>
<evidence type="ECO:0000259" key="10">
    <source>
        <dbReference type="Pfam" id="PF02879"/>
    </source>
</evidence>
<evidence type="ECO:0000313" key="14">
    <source>
        <dbReference type="Proteomes" id="UP000001556"/>
    </source>
</evidence>
<dbReference type="FunFam" id="3.90.550.10:FF:000013">
    <property type="entry name" value="mannose-1-phosphate guanyltransferase beta"/>
    <property type="match status" value="1"/>
</dbReference>
<evidence type="ECO:0000259" key="11">
    <source>
        <dbReference type="Pfam" id="PF02880"/>
    </source>
</evidence>
<dbReference type="SUPFAM" id="SSF55957">
    <property type="entry name" value="Phosphoglucomutase, C-terminal domain"/>
    <property type="match status" value="1"/>
</dbReference>
<evidence type="ECO:0000256" key="1">
    <source>
        <dbReference type="ARBA" id="ARBA00004514"/>
    </source>
</evidence>
<dbReference type="InterPro" id="IPR005835">
    <property type="entry name" value="NTP_transferase_dom"/>
</dbReference>
<keyword evidence="3" id="KW-0963">Cytoplasm</keyword>
<name>A4J6Z1_DESRM</name>
<dbReference type="Proteomes" id="UP000001556">
    <property type="component" value="Chromosome"/>
</dbReference>
<protein>
    <submittedName>
        <fullName evidence="13">Nucleotidyltransferase</fullName>
    </submittedName>
</protein>
<dbReference type="InterPro" id="IPR011004">
    <property type="entry name" value="Trimer_LpxA-like_sf"/>
</dbReference>
<dbReference type="SUPFAM" id="SSF53448">
    <property type="entry name" value="Nucleotide-diphospho-sugar transferases"/>
    <property type="match status" value="1"/>
</dbReference>
<comment type="similarity">
    <text evidence="2">Belongs to the phosphohexose mutase family.</text>
</comment>
<dbReference type="Pfam" id="PF02878">
    <property type="entry name" value="PGM_PMM_I"/>
    <property type="match status" value="1"/>
</dbReference>
<feature type="domain" description="Nucleotidyl transferase" evidence="8">
    <location>
        <begin position="8"/>
        <end position="238"/>
    </location>
</feature>
<dbReference type="InterPro" id="IPR029044">
    <property type="entry name" value="Nucleotide-diphossugar_trans"/>
</dbReference>
<dbReference type="InterPro" id="IPR005845">
    <property type="entry name" value="A-D-PHexomutase_a/b/a-II"/>
</dbReference>
<dbReference type="SUPFAM" id="SSF53738">
    <property type="entry name" value="Phosphoglucomutase, first 3 domains"/>
    <property type="match status" value="2"/>
</dbReference>
<dbReference type="Gene3D" id="3.90.550.10">
    <property type="entry name" value="Spore Coat Polysaccharide Biosynthesis Protein SpsA, Chain A"/>
    <property type="match status" value="1"/>
</dbReference>
<feature type="domain" description="EIF2B subunit epsilon/gamma LbH" evidence="12">
    <location>
        <begin position="255"/>
        <end position="354"/>
    </location>
</feature>
<sequence>MGRSDIMKAIIMAGGEGTRLRPLTCGLPKPMMPVCNRPMMEHILHLLKKHGVHDIGVTLQYLPEAIRGYFGNGADFNVHMRYYVEEVPLGTAGSVKNAQKFLDETFIVISGDALTDLDLSQALEFHRKKGAIATLVLTPVDIPLEYGVVITNGDGHITQFLEKPGWGEVFSDTVNTGIYILEPEVLNYFEPGQKFDFSNDLFPILLKEKQPLFGVSLSGYWCDIGNLQQYVQAHQDCLTGKVSVSIPGEQVAPGVWVGENTQIQAGAKIIGPALIGQNCKIGAAAVLGTYSVIGNNCLIGDQSTLKRSVLWDGVYLGSRAAIRGAVVGSGVKINTNASVYEGAVIGSGSIIKERALLKPDVKLWPDKVVESGATVESSLVWGTAKPKGLFGIEGITGLSNIDITPEFSSRVGAAFGTNLPVGTRVGISCDRFAASRMIKEALACGLQSTGIQVVDFCQGITPMHRYAVQASNCQAGIHVRISSQRADKVNLLFTNDRGGNISRGQERKVENTLAREDVRRVEVQQILPIITMPQAAETYIEHLTGAVNTTALKKSGQQLVLLYDLDNLDHFVSGALSSLGISLERFAADQSTAEPRDWQWYQQYLQELAHTVQNKGRAAGAIIDPNGDRLILVDGRGNVISDDLLTALISLIILKEQAGPVIVPITAPRAIEALARKYQGSVVRTKTSQQDFINKIINHQVSNNAATHHYLMNFDALLALLKVLEFCACKDITLEELIKEIPNTFLNQVKVEVPWEDKGRVIRRLIEEQDNDMELLDGVKVYHTNGWALVLPDPEEPVCRIFTEGDSMEIAEELTHFYTDKIKQIIAT</sequence>
<dbReference type="Pfam" id="PF25084">
    <property type="entry name" value="LbH_EIF2B"/>
    <property type="match status" value="1"/>
</dbReference>
<dbReference type="eggNOG" id="COG1208">
    <property type="taxonomic scope" value="Bacteria"/>
</dbReference>
<dbReference type="HOGENOM" id="CLU_017652_1_0_9"/>
<dbReference type="GO" id="GO:0016868">
    <property type="term" value="F:intramolecular phosphotransferase activity"/>
    <property type="evidence" value="ECO:0007669"/>
    <property type="project" value="InterPro"/>
</dbReference>
<keyword evidence="7" id="KW-0648">Protein biosynthesis</keyword>
<evidence type="ECO:0000259" key="9">
    <source>
        <dbReference type="Pfam" id="PF02878"/>
    </source>
</evidence>
<evidence type="ECO:0000313" key="13">
    <source>
        <dbReference type="EMBL" id="ABO50844.1"/>
    </source>
</evidence>
<dbReference type="PANTHER" id="PTHR22572">
    <property type="entry name" value="SUGAR-1-PHOSPHATE GUANYL TRANSFERASE"/>
    <property type="match status" value="1"/>
</dbReference>
<dbReference type="KEGG" id="drm:Dred_2334"/>
<dbReference type="Pfam" id="PF02880">
    <property type="entry name" value="PGM_PMM_III"/>
    <property type="match status" value="1"/>
</dbReference>
<keyword evidence="6 13" id="KW-0808">Transferase</keyword>
<dbReference type="AlphaFoldDB" id="A4J6Z1"/>
<dbReference type="InterPro" id="IPR056764">
    <property type="entry name" value="LbH_EIF2B3/5"/>
</dbReference>
<evidence type="ECO:0000256" key="2">
    <source>
        <dbReference type="ARBA" id="ARBA00010231"/>
    </source>
</evidence>
<evidence type="ECO:0000256" key="3">
    <source>
        <dbReference type="ARBA" id="ARBA00022490"/>
    </source>
</evidence>
<dbReference type="Pfam" id="PF02879">
    <property type="entry name" value="PGM_PMM_II"/>
    <property type="match status" value="1"/>
</dbReference>
<dbReference type="Gene3D" id="3.40.120.10">
    <property type="entry name" value="Alpha-D-Glucose-1,6-Bisphosphate, subunit A, domain 3"/>
    <property type="match status" value="3"/>
</dbReference>